<evidence type="ECO:0000313" key="2">
    <source>
        <dbReference type="Proteomes" id="UP001519460"/>
    </source>
</evidence>
<reference evidence="1 2" key="1">
    <citation type="journal article" date="2023" name="Sci. Data">
        <title>Genome assembly of the Korean intertidal mud-creeper Batillaria attramentaria.</title>
        <authorList>
            <person name="Patra A.K."/>
            <person name="Ho P.T."/>
            <person name="Jun S."/>
            <person name="Lee S.J."/>
            <person name="Kim Y."/>
            <person name="Won Y.J."/>
        </authorList>
    </citation>
    <scope>NUCLEOTIDE SEQUENCE [LARGE SCALE GENOMIC DNA]</scope>
    <source>
        <strain evidence="1">Wonlab-2016</strain>
    </source>
</reference>
<accession>A0ABD0M1T8</accession>
<evidence type="ECO:0008006" key="3">
    <source>
        <dbReference type="Google" id="ProtNLM"/>
    </source>
</evidence>
<organism evidence="1 2">
    <name type="scientific">Batillaria attramentaria</name>
    <dbReference type="NCBI Taxonomy" id="370345"/>
    <lineage>
        <taxon>Eukaryota</taxon>
        <taxon>Metazoa</taxon>
        <taxon>Spiralia</taxon>
        <taxon>Lophotrochozoa</taxon>
        <taxon>Mollusca</taxon>
        <taxon>Gastropoda</taxon>
        <taxon>Caenogastropoda</taxon>
        <taxon>Sorbeoconcha</taxon>
        <taxon>Cerithioidea</taxon>
        <taxon>Batillariidae</taxon>
        <taxon>Batillaria</taxon>
    </lineage>
</organism>
<dbReference type="EMBL" id="JACVVK020000010">
    <property type="protein sequence ID" value="KAK7505582.1"/>
    <property type="molecule type" value="Genomic_DNA"/>
</dbReference>
<gene>
    <name evidence="1" type="ORF">BaRGS_00003327</name>
</gene>
<evidence type="ECO:0000313" key="1">
    <source>
        <dbReference type="EMBL" id="KAK7505582.1"/>
    </source>
</evidence>
<comment type="caution">
    <text evidence="1">The sequence shown here is derived from an EMBL/GenBank/DDBJ whole genome shotgun (WGS) entry which is preliminary data.</text>
</comment>
<dbReference type="Proteomes" id="UP001519460">
    <property type="component" value="Unassembled WGS sequence"/>
</dbReference>
<dbReference type="AlphaFoldDB" id="A0ABD0M1T8"/>
<proteinExistence type="predicted"/>
<protein>
    <recommendedName>
        <fullName evidence="3">Capsid protein</fullName>
    </recommendedName>
</protein>
<name>A0ABD0M1T8_9CAEN</name>
<keyword evidence="2" id="KW-1185">Reference proteome</keyword>
<sequence length="491" mass="56581">MAFWPQAYEKNASRWVSTPANLLNAFEVFTDLPWDQIDKVLEYLGLKDVEDFIKHIIASRSGYTRAFHIPPDFDDTFVNLGLGALLTDLGPELPEALSRWRHHNTNLTSVLDALKSYAYRPFSQDKNVNTIDPRTYYYIRHFLDYAKNQSLDVALVPTWVQNIAEAREYYYRDVVMPFQVNNVDVTVAANAVYGITASVLSGLLPTSVLQDPDIRQIYHNTTSLIAFMVEKALFGRPDLALTYYPSVFEFYWFVARTYHRMETALRSQPLPEVMQDLYPRLRSVLEGPMTQHVVTTGTPEGQDMLYYDDFLGDADLDNNNNTVKKAEDRLYTTTMAANALLTTWTLFNSTSRTGHWKDKVKTTVDKCVRWLSRYILRVTYKPWNAFFSGSAKGSTTSPSSYPGNRLELMNGTDIPITEHRPKNEFMYGMEGYVPEAEYEVMINQTHFGRTTPTKFVTYNDPERFFPFWSSPAYTYATTMLVLGRYDNIVEE</sequence>